<keyword evidence="9" id="KW-0249">Electron transport</keyword>
<sequence length="114" mass="13960">MFNLIILILLIVIILINLCFFITMKNKKNWEKMSPFECGFNLINFPRNPFSLRFFLISIIFLIFDIEIIILIPFIFNIFFINSMIWMMLIFLFLFVLIWGLFHEWYLGSLNWLY</sequence>
<dbReference type="Pfam" id="PF00507">
    <property type="entry name" value="Oxidored_q4"/>
    <property type="match status" value="1"/>
</dbReference>
<dbReference type="CTD" id="63368224"/>
<evidence type="ECO:0000256" key="9">
    <source>
        <dbReference type="RuleBase" id="RU003640"/>
    </source>
</evidence>
<feature type="transmembrane region" description="Helical" evidence="9">
    <location>
        <begin position="85"/>
        <end position="102"/>
    </location>
</feature>
<keyword evidence="9" id="KW-1278">Translocase</keyword>
<dbReference type="Gene3D" id="1.20.58.1610">
    <property type="entry name" value="NADH:ubiquinone/plastoquinone oxidoreductase, chain 3"/>
    <property type="match status" value="1"/>
</dbReference>
<keyword evidence="7 9" id="KW-0472">Membrane</keyword>
<feature type="transmembrane region" description="Helical" evidence="9">
    <location>
        <begin position="54"/>
        <end position="79"/>
    </location>
</feature>
<evidence type="ECO:0000256" key="1">
    <source>
        <dbReference type="ARBA" id="ARBA00004370"/>
    </source>
</evidence>
<keyword evidence="5 9" id="KW-0812">Transmembrane</keyword>
<geneLocation type="mitochondrion" evidence="10"/>
<evidence type="ECO:0000256" key="3">
    <source>
        <dbReference type="ARBA" id="ARBA00021007"/>
    </source>
</evidence>
<dbReference type="GO" id="GO:0008137">
    <property type="term" value="F:NADH dehydrogenase (ubiquinone) activity"/>
    <property type="evidence" value="ECO:0007669"/>
    <property type="project" value="UniProtKB-UniRule"/>
</dbReference>
<dbReference type="InterPro" id="IPR038430">
    <property type="entry name" value="NDAH_ubi_oxred_su3_sf"/>
</dbReference>
<proteinExistence type="inferred from homology"/>
<comment type="similarity">
    <text evidence="2 9">Belongs to the complex I subunit 3 family.</text>
</comment>
<evidence type="ECO:0000256" key="2">
    <source>
        <dbReference type="ARBA" id="ARBA00008472"/>
    </source>
</evidence>
<keyword evidence="6 9" id="KW-1133">Transmembrane helix</keyword>
<dbReference type="PANTHER" id="PTHR11058:SF9">
    <property type="entry name" value="NADH-UBIQUINONE OXIDOREDUCTASE CHAIN 3"/>
    <property type="match status" value="1"/>
</dbReference>
<dbReference type="AlphaFoldDB" id="A0A7M1LCS8"/>
<dbReference type="RefSeq" id="YP_010026621.1">
    <property type="nucleotide sequence ID" value="NC_053761.1"/>
</dbReference>
<organism evidence="10">
    <name type="scientific">Gynaikothrips ficorum</name>
    <name type="common">Cuban laurel thrips</name>
    <dbReference type="NCBI Taxonomy" id="59752"/>
    <lineage>
        <taxon>Eukaryota</taxon>
        <taxon>Metazoa</taxon>
        <taxon>Ecdysozoa</taxon>
        <taxon>Arthropoda</taxon>
        <taxon>Hexapoda</taxon>
        <taxon>Insecta</taxon>
        <taxon>Pterygota</taxon>
        <taxon>Neoptera</taxon>
        <taxon>Paraneoptera</taxon>
        <taxon>Thysanoptera</taxon>
        <taxon>Tubulifera</taxon>
        <taxon>Phlaeothripoidea</taxon>
        <taxon>Phlaeothripidae</taxon>
        <taxon>Phlaeothripinae</taxon>
        <taxon>Gynaikothrips</taxon>
    </lineage>
</organism>
<protein>
    <recommendedName>
        <fullName evidence="3 9">NADH-ubiquinone oxidoreductase chain 3</fullName>
        <ecNumber evidence="9">7.1.1.2</ecNumber>
    </recommendedName>
</protein>
<feature type="transmembrane region" description="Helical" evidence="9">
    <location>
        <begin position="6"/>
        <end position="24"/>
    </location>
</feature>
<dbReference type="EC" id="7.1.1.2" evidence="9"/>
<evidence type="ECO:0000256" key="8">
    <source>
        <dbReference type="ARBA" id="ARBA00049551"/>
    </source>
</evidence>
<dbReference type="GO" id="GO:0031966">
    <property type="term" value="C:mitochondrial membrane"/>
    <property type="evidence" value="ECO:0007669"/>
    <property type="project" value="UniProtKB-SubCell"/>
</dbReference>
<dbReference type="GeneID" id="63368224"/>
<keyword evidence="9" id="KW-0830">Ubiquinone</keyword>
<comment type="subcellular location">
    <subcellularLocation>
        <location evidence="1">Membrane</location>
    </subcellularLocation>
    <subcellularLocation>
        <location evidence="9">Mitochondrion membrane</location>
        <topology evidence="9">Multi-pass membrane protein</topology>
    </subcellularLocation>
</comment>
<evidence type="ECO:0000256" key="6">
    <source>
        <dbReference type="ARBA" id="ARBA00022989"/>
    </source>
</evidence>
<evidence type="ECO:0000313" key="10">
    <source>
        <dbReference type="EMBL" id="QOQ85869.1"/>
    </source>
</evidence>
<accession>A0A7M1LCS8</accession>
<keyword evidence="4 9" id="KW-0813">Transport</keyword>
<dbReference type="GO" id="GO:0030964">
    <property type="term" value="C:NADH dehydrogenase complex"/>
    <property type="evidence" value="ECO:0007669"/>
    <property type="project" value="TreeGrafter"/>
</dbReference>
<keyword evidence="9" id="KW-0520">NAD</keyword>
<keyword evidence="9 10" id="KW-0496">Mitochondrion</keyword>
<comment type="catalytic activity">
    <reaction evidence="8 9">
        <text>a ubiquinone + NADH + 5 H(+)(in) = a ubiquinol + NAD(+) + 4 H(+)(out)</text>
        <dbReference type="Rhea" id="RHEA:29091"/>
        <dbReference type="Rhea" id="RHEA-COMP:9565"/>
        <dbReference type="Rhea" id="RHEA-COMP:9566"/>
        <dbReference type="ChEBI" id="CHEBI:15378"/>
        <dbReference type="ChEBI" id="CHEBI:16389"/>
        <dbReference type="ChEBI" id="CHEBI:17976"/>
        <dbReference type="ChEBI" id="CHEBI:57540"/>
        <dbReference type="ChEBI" id="CHEBI:57945"/>
        <dbReference type="EC" id="7.1.1.2"/>
    </reaction>
</comment>
<evidence type="ECO:0000256" key="4">
    <source>
        <dbReference type="ARBA" id="ARBA00022448"/>
    </source>
</evidence>
<reference evidence="10" key="1">
    <citation type="submission" date="2020-08" db="EMBL/GenBank/DDBJ databases">
        <authorList>
            <person name="Xie D."/>
        </authorList>
    </citation>
    <scope>NUCLEOTIDE SEQUENCE</scope>
</reference>
<evidence type="ECO:0000256" key="7">
    <source>
        <dbReference type="ARBA" id="ARBA00023136"/>
    </source>
</evidence>
<evidence type="ECO:0000256" key="5">
    <source>
        <dbReference type="ARBA" id="ARBA00022692"/>
    </source>
</evidence>
<name>A0A7M1LCS8_GYNFI</name>
<keyword evidence="9" id="KW-0679">Respiratory chain</keyword>
<comment type="function">
    <text evidence="9">Core subunit of the mitochondrial membrane respiratory chain NADH dehydrogenase (Complex I) which catalyzes electron transfer from NADH through the respiratory chain, using ubiquinone as an electron acceptor. Essential for the catalytic activity of complex I.</text>
</comment>
<dbReference type="InterPro" id="IPR000440">
    <property type="entry name" value="NADH_UbQ/plastoQ_OxRdtase_su3"/>
</dbReference>
<dbReference type="PANTHER" id="PTHR11058">
    <property type="entry name" value="NADH-UBIQUINONE OXIDOREDUCTASE CHAIN 3"/>
    <property type="match status" value="1"/>
</dbReference>
<dbReference type="EMBL" id="MT892761">
    <property type="protein sequence ID" value="QOQ85869.1"/>
    <property type="molecule type" value="Genomic_DNA"/>
</dbReference>